<dbReference type="EMBL" id="CP001826">
    <property type="protein sequence ID" value="ACZ43463.1"/>
    <property type="molecule type" value="Genomic_DNA"/>
</dbReference>
<accession>D1CI92</accession>
<dbReference type="HOGENOM" id="CLU_031285_10_0_0"/>
<organism evidence="3 4">
    <name type="scientific">Thermobaculum terrenum (strain ATCC BAA-798 / CCMEE 7001 / YNP1)</name>
    <dbReference type="NCBI Taxonomy" id="525904"/>
    <lineage>
        <taxon>Bacteria</taxon>
        <taxon>Bacillati</taxon>
        <taxon>Chloroflexota</taxon>
        <taxon>Chloroflexia</taxon>
        <taxon>Candidatus Thermobaculales</taxon>
        <taxon>Candidatus Thermobaculaceae</taxon>
        <taxon>Thermobaculum</taxon>
    </lineage>
</organism>
<keyword evidence="4" id="KW-1185">Reference proteome</keyword>
<feature type="signal peptide" evidence="2">
    <location>
        <begin position="1"/>
        <end position="29"/>
    </location>
</feature>
<dbReference type="PANTHER" id="PTHR43649:SF12">
    <property type="entry name" value="DIACETYLCHITOBIOSE BINDING PROTEIN DASA"/>
    <property type="match status" value="1"/>
</dbReference>
<gene>
    <name evidence="3" type="ordered locus">Tter_2574</name>
</gene>
<feature type="chain" id="PRO_5003021298" evidence="2">
    <location>
        <begin position="30"/>
        <end position="453"/>
    </location>
</feature>
<reference evidence="4" key="1">
    <citation type="journal article" date="2010" name="Stand. Genomic Sci.">
        <title>Complete genome sequence of 'Thermobaculum terrenum' type strain (YNP1).</title>
        <authorList>
            <person name="Kiss H."/>
            <person name="Cleland D."/>
            <person name="Lapidus A."/>
            <person name="Lucas S."/>
            <person name="Glavina Del Rio T."/>
            <person name="Nolan M."/>
            <person name="Tice H."/>
            <person name="Han C."/>
            <person name="Goodwin L."/>
            <person name="Pitluck S."/>
            <person name="Liolios K."/>
            <person name="Ivanova N."/>
            <person name="Mavromatis K."/>
            <person name="Ovchinnikova G."/>
            <person name="Pati A."/>
            <person name="Chen A."/>
            <person name="Palaniappan K."/>
            <person name="Land M."/>
            <person name="Hauser L."/>
            <person name="Chang Y."/>
            <person name="Jeffries C."/>
            <person name="Lu M."/>
            <person name="Brettin T."/>
            <person name="Detter J."/>
            <person name="Goker M."/>
            <person name="Tindall B."/>
            <person name="Beck B."/>
            <person name="McDermott T."/>
            <person name="Woyke T."/>
            <person name="Bristow J."/>
            <person name="Eisen J."/>
            <person name="Markowitz V."/>
            <person name="Hugenholtz P."/>
            <person name="Kyrpides N."/>
            <person name="Klenk H."/>
            <person name="Cheng J."/>
        </authorList>
    </citation>
    <scope>NUCLEOTIDE SEQUENCE [LARGE SCALE GENOMIC DNA]</scope>
    <source>
        <strain evidence="4">ATCC BAA-798 / YNP1</strain>
    </source>
</reference>
<dbReference type="OrthoDB" id="9795467at2"/>
<dbReference type="PROSITE" id="PS51257">
    <property type="entry name" value="PROKAR_LIPOPROTEIN"/>
    <property type="match status" value="1"/>
</dbReference>
<dbReference type="RefSeq" id="WP_012876494.1">
    <property type="nucleotide sequence ID" value="NC_013526.1"/>
</dbReference>
<sequence length="453" mass="49614">MSHYRINRRRFLQASAAALPALIAACGGAGTSTPTAPQAKPAITPTAAPHVSGPSGASVTLTVLTHWGDQSLLKALTPWFEECARKVNVRIVHQTVAFDQLLTKIMTGRLGGQSVDIYHFYNLWLPDFVGSDLLAPPPVDVVDDIKSSYGQGSVEGVTYNGQVWGYPTEVDSYQLIYNKRIFDEAGVDEVPKTWDDVRAAAKRCTKKDSNGKISQAGFMLIKGWDSGVVHPWLSLLWSNGGEFVSKDYSRALFNQQPGVQTLGFEMDLINDGSVNLGFGLEDFVSGKAAMTIMANWWGASLRASSLGIKSFGSAPIPYNDGHESVALQYNWLWGVDKNSPHADIAWKFIECLNSPRNGKASPMGEYLTTGLNALPSQLSDQKALANRINDPFIKPFVDALRNARTEPIIPGAQEIKTSLQKQIEAAWYKQKSPKEALDTAAQEADRILKEKRQ</sequence>
<dbReference type="InterPro" id="IPR006311">
    <property type="entry name" value="TAT_signal"/>
</dbReference>
<dbReference type="Proteomes" id="UP000000323">
    <property type="component" value="Chromosome 2"/>
</dbReference>
<dbReference type="InterPro" id="IPR006059">
    <property type="entry name" value="SBP"/>
</dbReference>
<evidence type="ECO:0000256" key="1">
    <source>
        <dbReference type="SAM" id="MobiDB-lite"/>
    </source>
</evidence>
<dbReference type="eggNOG" id="COG2182">
    <property type="taxonomic scope" value="Bacteria"/>
</dbReference>
<feature type="region of interest" description="Disordered" evidence="1">
    <location>
        <begin position="434"/>
        <end position="453"/>
    </location>
</feature>
<dbReference type="STRING" id="525904.Tter_2574"/>
<keyword evidence="2" id="KW-0732">Signal</keyword>
<name>D1CI92_THET1</name>
<dbReference type="Gene3D" id="3.40.190.10">
    <property type="entry name" value="Periplasmic binding protein-like II"/>
    <property type="match status" value="2"/>
</dbReference>
<dbReference type="InterPro" id="IPR050490">
    <property type="entry name" value="Bact_solute-bd_prot1"/>
</dbReference>
<dbReference type="CDD" id="cd14748">
    <property type="entry name" value="PBP2_UgpB"/>
    <property type="match status" value="1"/>
</dbReference>
<dbReference type="PANTHER" id="PTHR43649">
    <property type="entry name" value="ARABINOSE-BINDING PROTEIN-RELATED"/>
    <property type="match status" value="1"/>
</dbReference>
<evidence type="ECO:0000313" key="3">
    <source>
        <dbReference type="EMBL" id="ACZ43463.1"/>
    </source>
</evidence>
<dbReference type="AlphaFoldDB" id="D1CI92"/>
<dbReference type="Pfam" id="PF01547">
    <property type="entry name" value="SBP_bac_1"/>
    <property type="match status" value="1"/>
</dbReference>
<dbReference type="KEGG" id="ttr:Tter_2574"/>
<protein>
    <submittedName>
        <fullName evidence="3">Extracellular solute-binding protein family 1</fullName>
    </submittedName>
</protein>
<evidence type="ECO:0000256" key="2">
    <source>
        <dbReference type="SAM" id="SignalP"/>
    </source>
</evidence>
<evidence type="ECO:0000313" key="4">
    <source>
        <dbReference type="Proteomes" id="UP000000323"/>
    </source>
</evidence>
<dbReference type="PROSITE" id="PS51318">
    <property type="entry name" value="TAT"/>
    <property type="match status" value="1"/>
</dbReference>
<proteinExistence type="predicted"/>
<dbReference type="SUPFAM" id="SSF53850">
    <property type="entry name" value="Periplasmic binding protein-like II"/>
    <property type="match status" value="1"/>
</dbReference>